<evidence type="ECO:0000259" key="8">
    <source>
        <dbReference type="Pfam" id="PF01494"/>
    </source>
</evidence>
<dbReference type="EMBL" id="CP016303">
    <property type="protein sequence ID" value="ASX27024.1"/>
    <property type="molecule type" value="Genomic_DNA"/>
</dbReference>
<accession>A0A249DZP3</accession>
<organism evidence="9 10">
    <name type="scientific">Candidatus Hamiltonella defensa</name>
    <name type="common">Bemisia tabaci</name>
    <dbReference type="NCBI Taxonomy" id="672795"/>
    <lineage>
        <taxon>Bacteria</taxon>
        <taxon>Pseudomonadati</taxon>
        <taxon>Pseudomonadota</taxon>
        <taxon>Gammaproteobacteria</taxon>
        <taxon>Enterobacterales</taxon>
        <taxon>Enterobacteriaceae</taxon>
        <taxon>aphid secondary symbionts</taxon>
        <taxon>Candidatus Williamhamiltonella</taxon>
    </lineage>
</organism>
<evidence type="ECO:0000256" key="7">
    <source>
        <dbReference type="ARBA" id="ARBA00023033"/>
    </source>
</evidence>
<keyword evidence="4" id="KW-0285">Flavoprotein</keyword>
<gene>
    <name evidence="9" type="ORF">BA171_03700</name>
</gene>
<dbReference type="Pfam" id="PF01494">
    <property type="entry name" value="FAD_binding_3"/>
    <property type="match status" value="1"/>
</dbReference>
<sequence>MGVIIVGGGMVGSTLALAVAFLTRGQIPIRLIEAFVPDQNASFSDDKRAIALAHGTCQQLERLGIWKPLSHDATPITNIHVSDQGQCGFVHIRAQDHHIPFLGQVLSLKTAQNRLFSLLKSTPGIQLYCPAQVLQISRTQKMVRVTLNHGETLEAPLLIAADGSHSSLAQACHIQYQKKDYQQFAVTTHIRTEKALGSCAFERFTSEGPLALLPISQEESALVWCHSQANRFLVEAWNDADFLHQLQNIFGWRLGKILKVGPRYSTPLYLTFASRHISHRLALVGNSAQTLHPVAGQGFNLGLRDTMTLAQILAEAAAKGDDLGEYSLLNQYQRQRQKDQQNMIALTEGLVHLFSNSLKPLVVARHLGLMTMEEGPFFAQLLSRSTLGWSHPRD</sequence>
<dbReference type="InterPro" id="IPR036188">
    <property type="entry name" value="FAD/NAD-bd_sf"/>
</dbReference>
<dbReference type="AlphaFoldDB" id="A0A249DZP3"/>
<evidence type="ECO:0000256" key="3">
    <source>
        <dbReference type="ARBA" id="ARBA00005349"/>
    </source>
</evidence>
<comment type="pathway">
    <text evidence="2">Cofactor biosynthesis; ubiquinone biosynthesis.</text>
</comment>
<evidence type="ECO:0000256" key="1">
    <source>
        <dbReference type="ARBA" id="ARBA00001974"/>
    </source>
</evidence>
<dbReference type="UniPathway" id="UPA00232"/>
<dbReference type="PANTHER" id="PTHR43876:SF8">
    <property type="entry name" value="2-OCTAPRENYL-6-METHOXYPHENOL HYDROXYLASE"/>
    <property type="match status" value="1"/>
</dbReference>
<reference evidence="10" key="1">
    <citation type="submission" date="2016-06" db="EMBL/GenBank/DDBJ databases">
        <authorList>
            <person name="Chen W."/>
            <person name="Hasegawa D.K."/>
        </authorList>
    </citation>
    <scope>NUCLEOTIDE SEQUENCE [LARGE SCALE GENOMIC DNA]</scope>
    <source>
        <strain evidence="10">MEAM1</strain>
    </source>
</reference>
<evidence type="ECO:0000256" key="6">
    <source>
        <dbReference type="ARBA" id="ARBA00023002"/>
    </source>
</evidence>
<name>A0A249DZP3_9ENTR</name>
<dbReference type="Gene3D" id="3.50.50.60">
    <property type="entry name" value="FAD/NAD(P)-binding domain"/>
    <property type="match status" value="2"/>
</dbReference>
<dbReference type="NCBIfam" id="TIGR01984">
    <property type="entry name" value="UbiH"/>
    <property type="match status" value="1"/>
</dbReference>
<dbReference type="InterPro" id="IPR002938">
    <property type="entry name" value="FAD-bd"/>
</dbReference>
<dbReference type="NCBIfam" id="NF004356">
    <property type="entry name" value="PRK05732.1"/>
    <property type="match status" value="1"/>
</dbReference>
<dbReference type="PROSITE" id="PS01304">
    <property type="entry name" value="UBIH"/>
    <property type="match status" value="1"/>
</dbReference>
<protein>
    <submittedName>
        <fullName evidence="9">2-octaprenyl-6-methoxyphenyl hydroxylase</fullName>
    </submittedName>
</protein>
<evidence type="ECO:0000256" key="2">
    <source>
        <dbReference type="ARBA" id="ARBA00004749"/>
    </source>
</evidence>
<proteinExistence type="inferred from homology"/>
<evidence type="ECO:0000256" key="4">
    <source>
        <dbReference type="ARBA" id="ARBA00022630"/>
    </source>
</evidence>
<dbReference type="InterPro" id="IPR018168">
    <property type="entry name" value="Ubi_Hdrlase_CS"/>
</dbReference>
<dbReference type="SUPFAM" id="SSF51905">
    <property type="entry name" value="FAD/NAD(P)-binding domain"/>
    <property type="match status" value="1"/>
</dbReference>
<dbReference type="Proteomes" id="UP000216438">
    <property type="component" value="Chromosome"/>
</dbReference>
<dbReference type="NCBIfam" id="TIGR01988">
    <property type="entry name" value="Ubi-OHases"/>
    <property type="match status" value="1"/>
</dbReference>
<dbReference type="PANTHER" id="PTHR43876">
    <property type="entry name" value="UBIQUINONE BIOSYNTHESIS MONOOXYGENASE COQ6, MITOCHONDRIAL"/>
    <property type="match status" value="1"/>
</dbReference>
<dbReference type="RefSeq" id="WP_029589040.1">
    <property type="nucleotide sequence ID" value="NZ_CP016303.1"/>
</dbReference>
<dbReference type="InterPro" id="IPR011295">
    <property type="entry name" value="UbiH"/>
</dbReference>
<reference evidence="9 10" key="2">
    <citation type="submission" date="2017-09" db="EMBL/GenBank/DDBJ databases">
        <title>The genome of whitefly Bemisia tabaci, a global crop pest, provides novel insights into virus transmission, host adaptation and insecticide resistance.</title>
        <authorList>
            <person name="Kaur N."/>
            <person name="Kliot A."/>
            <person name="Pinheiro P.V."/>
            <person name="Luan J."/>
            <person name="Zheng Y."/>
            <person name="Liu W."/>
            <person name="Sun H."/>
            <person name="Yang X."/>
            <person name="Xu Y."/>
            <person name="Luo Y."/>
            <person name="Kruse A."/>
            <person name="Fisher T.W."/>
            <person name="Nelson D.R."/>
            <person name="Elimelech M."/>
            <person name="MacCoss M."/>
            <person name="Johnson R."/>
            <person name="Cohen E."/>
            <person name="Hunter W.B."/>
            <person name="Brown J.K."/>
            <person name="Jander G."/>
            <person name="Cilia M."/>
            <person name="Douglas A.E."/>
            <person name="Ghanim M."/>
            <person name="Simmons A.M."/>
            <person name="Wintermantel W.M."/>
            <person name="Ling K.-S."/>
            <person name="Fei Z."/>
        </authorList>
    </citation>
    <scope>NUCLEOTIDE SEQUENCE [LARGE SCALE GENOMIC DNA]</scope>
    <source>
        <strain evidence="9 10">MEAM1</strain>
    </source>
</reference>
<comment type="similarity">
    <text evidence="3">Belongs to the UbiH/COQ6 family.</text>
</comment>
<dbReference type="GO" id="GO:0008681">
    <property type="term" value="F:2-octaprenyl-6-methoxyphenol hydroxylase activity"/>
    <property type="evidence" value="ECO:0007669"/>
    <property type="project" value="InterPro"/>
</dbReference>
<comment type="cofactor">
    <cofactor evidence="1">
        <name>FAD</name>
        <dbReference type="ChEBI" id="CHEBI:57692"/>
    </cofactor>
</comment>
<keyword evidence="7" id="KW-0503">Monooxygenase</keyword>
<dbReference type="GO" id="GO:0006744">
    <property type="term" value="P:ubiquinone biosynthetic process"/>
    <property type="evidence" value="ECO:0007669"/>
    <property type="project" value="UniProtKB-UniPathway"/>
</dbReference>
<keyword evidence="5" id="KW-0274">FAD</keyword>
<evidence type="ECO:0000256" key="5">
    <source>
        <dbReference type="ARBA" id="ARBA00022827"/>
    </source>
</evidence>
<dbReference type="GO" id="GO:0071949">
    <property type="term" value="F:FAD binding"/>
    <property type="evidence" value="ECO:0007669"/>
    <property type="project" value="InterPro"/>
</dbReference>
<dbReference type="InterPro" id="IPR010971">
    <property type="entry name" value="UbiH/COQ6"/>
</dbReference>
<feature type="domain" description="FAD-binding" evidence="8">
    <location>
        <begin position="3"/>
        <end position="344"/>
    </location>
</feature>
<dbReference type="PRINTS" id="PR00420">
    <property type="entry name" value="RNGMNOXGNASE"/>
</dbReference>
<evidence type="ECO:0000313" key="10">
    <source>
        <dbReference type="Proteomes" id="UP000216438"/>
    </source>
</evidence>
<dbReference type="InterPro" id="IPR051205">
    <property type="entry name" value="UbiH/COQ6_monooxygenase"/>
</dbReference>
<keyword evidence="6" id="KW-0560">Oxidoreductase</keyword>
<evidence type="ECO:0000313" key="9">
    <source>
        <dbReference type="EMBL" id="ASX27024.1"/>
    </source>
</evidence>
<dbReference type="OrthoDB" id="9769565at2"/>